<dbReference type="EMBL" id="CP025791">
    <property type="protein sequence ID" value="AUP79783.1"/>
    <property type="molecule type" value="Genomic_DNA"/>
</dbReference>
<accession>A0A2K9PRT4</accession>
<keyword evidence="3" id="KW-1185">Reference proteome</keyword>
<dbReference type="KEGG" id="fek:C1H87_14145"/>
<organism evidence="2 3">
    <name type="scientific">Flavivirga eckloniae</name>
    <dbReference type="NCBI Taxonomy" id="1803846"/>
    <lineage>
        <taxon>Bacteria</taxon>
        <taxon>Pseudomonadati</taxon>
        <taxon>Bacteroidota</taxon>
        <taxon>Flavobacteriia</taxon>
        <taxon>Flavobacteriales</taxon>
        <taxon>Flavobacteriaceae</taxon>
        <taxon>Flavivirga</taxon>
    </lineage>
</organism>
<protein>
    <submittedName>
        <fullName evidence="2">Uncharacterized protein</fullName>
    </submittedName>
</protein>
<dbReference type="Proteomes" id="UP000235826">
    <property type="component" value="Chromosome"/>
</dbReference>
<sequence length="111" mass="12378">MQDTETKIIPYNVLMSHYITLALLILIFDKSGFSDDLKEHCKTGVKVVGIIYADKAYGTGTKALSGKEYDAFFKLFPPAYFNNRGAIPPDMVIKNLKLSITTDDLIHMSGE</sequence>
<proteinExistence type="predicted"/>
<keyword evidence="1" id="KW-1133">Transmembrane helix</keyword>
<reference evidence="2 3" key="1">
    <citation type="submission" date="2018-01" db="EMBL/GenBank/DDBJ databases">
        <title>Complete genome sequence of Flavivirga eckloniae ECD14 isolated from seaweed Ecklonia cava.</title>
        <authorList>
            <person name="Lee J.H."/>
            <person name="Baik K.S."/>
            <person name="Seong C.N."/>
        </authorList>
    </citation>
    <scope>NUCLEOTIDE SEQUENCE [LARGE SCALE GENOMIC DNA]</scope>
    <source>
        <strain evidence="2 3">ECD14</strain>
    </source>
</reference>
<evidence type="ECO:0000256" key="1">
    <source>
        <dbReference type="SAM" id="Phobius"/>
    </source>
</evidence>
<feature type="transmembrane region" description="Helical" evidence="1">
    <location>
        <begin position="12"/>
        <end position="28"/>
    </location>
</feature>
<evidence type="ECO:0000313" key="2">
    <source>
        <dbReference type="EMBL" id="AUP79783.1"/>
    </source>
</evidence>
<keyword evidence="1" id="KW-0812">Transmembrane</keyword>
<dbReference type="RefSeq" id="WP_102756436.1">
    <property type="nucleotide sequence ID" value="NZ_CP025791.1"/>
</dbReference>
<dbReference type="OrthoDB" id="1457159at2"/>
<name>A0A2K9PRT4_9FLAO</name>
<gene>
    <name evidence="2" type="ORF">C1H87_14145</name>
</gene>
<keyword evidence="1" id="KW-0472">Membrane</keyword>
<dbReference type="AlphaFoldDB" id="A0A2K9PRT4"/>
<evidence type="ECO:0000313" key="3">
    <source>
        <dbReference type="Proteomes" id="UP000235826"/>
    </source>
</evidence>